<dbReference type="WBParaSite" id="Minc3s04706g36842">
    <property type="protein sequence ID" value="Minc3s04706g36842"/>
    <property type="gene ID" value="Minc3s04706g36842"/>
</dbReference>
<evidence type="ECO:0000256" key="2">
    <source>
        <dbReference type="ARBA" id="ARBA00006190"/>
    </source>
</evidence>
<dbReference type="GO" id="GO:0006900">
    <property type="term" value="P:vesicle budding from membrane"/>
    <property type="evidence" value="ECO:0007669"/>
    <property type="project" value="TreeGrafter"/>
</dbReference>
<organism evidence="9 10">
    <name type="scientific">Meloidogyne incognita</name>
    <name type="common">Southern root-knot nematode worm</name>
    <name type="synonym">Oxyuris incognita</name>
    <dbReference type="NCBI Taxonomy" id="6306"/>
    <lineage>
        <taxon>Eukaryota</taxon>
        <taxon>Metazoa</taxon>
        <taxon>Ecdysozoa</taxon>
        <taxon>Nematoda</taxon>
        <taxon>Chromadorea</taxon>
        <taxon>Rhabditida</taxon>
        <taxon>Tylenchina</taxon>
        <taxon>Tylenchomorpha</taxon>
        <taxon>Tylenchoidea</taxon>
        <taxon>Meloidogynidae</taxon>
        <taxon>Meloidogyninae</taxon>
        <taxon>Meloidogyne</taxon>
        <taxon>Meloidogyne incognita group</taxon>
    </lineage>
</organism>
<evidence type="ECO:0000256" key="7">
    <source>
        <dbReference type="SAM" id="Coils"/>
    </source>
</evidence>
<dbReference type="GO" id="GO:0005771">
    <property type="term" value="C:multivesicular body"/>
    <property type="evidence" value="ECO:0007669"/>
    <property type="project" value="TreeGrafter"/>
</dbReference>
<keyword evidence="5" id="KW-0653">Protein transport</keyword>
<keyword evidence="7" id="KW-0175">Coiled coil</keyword>
<feature type="coiled-coil region" evidence="7">
    <location>
        <begin position="123"/>
        <end position="156"/>
    </location>
</feature>
<feature type="region of interest" description="Disordered" evidence="8">
    <location>
        <begin position="178"/>
        <end position="217"/>
    </location>
</feature>
<dbReference type="PANTHER" id="PTHR22761:SF5">
    <property type="entry name" value="CHARGED MULTIVESICULAR BODY PROTEIN 6"/>
    <property type="match status" value="1"/>
</dbReference>
<reference evidence="10" key="1">
    <citation type="submission" date="2022-11" db="UniProtKB">
        <authorList>
            <consortium name="WormBaseParasite"/>
        </authorList>
    </citation>
    <scope>IDENTIFICATION</scope>
</reference>
<dbReference type="AlphaFoldDB" id="A0A914N9D2"/>
<protein>
    <submittedName>
        <fullName evidence="10">Uncharacterized protein</fullName>
    </submittedName>
</protein>
<evidence type="ECO:0000313" key="9">
    <source>
        <dbReference type="Proteomes" id="UP000887563"/>
    </source>
</evidence>
<dbReference type="GO" id="GO:0032511">
    <property type="term" value="P:late endosome to vacuole transport via multivesicular body sorting pathway"/>
    <property type="evidence" value="ECO:0007669"/>
    <property type="project" value="TreeGrafter"/>
</dbReference>
<sequence length="217" mass="25024">MGSIFSSDKKRRAALVSEQDKAILTAKMSRDRLKQVCKRCEANIERDKERAKIHLKEGRKSQALLLLKRKRYEETTVNTVLGYLDKINQMINSLEMAQLNVEVTERLREGNEALKKINESISIEEVERIIEESKEAEAFQEELASLLRNKLTEEDELAVEEEYEQLIASQLPKVINEKIGGEEEKEEIGRRKEEKEGEEVPQKKQKRKVEAVALAAD</sequence>
<feature type="compositionally biased region" description="Basic and acidic residues" evidence="8">
    <location>
        <begin position="178"/>
        <end position="202"/>
    </location>
</feature>
<dbReference type="GO" id="GO:0015031">
    <property type="term" value="P:protein transport"/>
    <property type="evidence" value="ECO:0007669"/>
    <property type="project" value="UniProtKB-KW"/>
</dbReference>
<comment type="similarity">
    <text evidence="2">Belongs to the SNF7 family.</text>
</comment>
<dbReference type="PANTHER" id="PTHR22761">
    <property type="entry name" value="CHARGED MULTIVESICULAR BODY PROTEIN"/>
    <property type="match status" value="1"/>
</dbReference>
<dbReference type="GO" id="GO:0000815">
    <property type="term" value="C:ESCRT III complex"/>
    <property type="evidence" value="ECO:0007669"/>
    <property type="project" value="TreeGrafter"/>
</dbReference>
<evidence type="ECO:0000256" key="3">
    <source>
        <dbReference type="ARBA" id="ARBA00022448"/>
    </source>
</evidence>
<evidence type="ECO:0000313" key="10">
    <source>
        <dbReference type="WBParaSite" id="Minc3s04706g36842"/>
    </source>
</evidence>
<evidence type="ECO:0000256" key="5">
    <source>
        <dbReference type="ARBA" id="ARBA00022927"/>
    </source>
</evidence>
<evidence type="ECO:0000256" key="1">
    <source>
        <dbReference type="ARBA" id="ARBA00004608"/>
    </source>
</evidence>
<keyword evidence="6" id="KW-0472">Membrane</keyword>
<dbReference type="InterPro" id="IPR005024">
    <property type="entry name" value="Snf7_fam"/>
</dbReference>
<keyword evidence="4" id="KW-0967">Endosome</keyword>
<dbReference type="Pfam" id="PF03357">
    <property type="entry name" value="Snf7"/>
    <property type="match status" value="1"/>
</dbReference>
<name>A0A914N9D2_MELIC</name>
<keyword evidence="3" id="KW-0813">Transport</keyword>
<proteinExistence type="inferred from homology"/>
<evidence type="ECO:0000256" key="8">
    <source>
        <dbReference type="SAM" id="MobiDB-lite"/>
    </source>
</evidence>
<evidence type="ECO:0000256" key="6">
    <source>
        <dbReference type="ARBA" id="ARBA00023136"/>
    </source>
</evidence>
<accession>A0A914N9D2</accession>
<keyword evidence="9" id="KW-1185">Reference proteome</keyword>
<evidence type="ECO:0000256" key="4">
    <source>
        <dbReference type="ARBA" id="ARBA00022753"/>
    </source>
</evidence>
<comment type="subcellular location">
    <subcellularLocation>
        <location evidence="1">Endosome membrane</location>
    </subcellularLocation>
</comment>
<dbReference type="Proteomes" id="UP000887563">
    <property type="component" value="Unplaced"/>
</dbReference>